<feature type="compositionally biased region" description="Acidic residues" evidence="1">
    <location>
        <begin position="9"/>
        <end position="26"/>
    </location>
</feature>
<organism evidence="2 3">
    <name type="scientific">Kingdonia uniflora</name>
    <dbReference type="NCBI Taxonomy" id="39325"/>
    <lineage>
        <taxon>Eukaryota</taxon>
        <taxon>Viridiplantae</taxon>
        <taxon>Streptophyta</taxon>
        <taxon>Embryophyta</taxon>
        <taxon>Tracheophyta</taxon>
        <taxon>Spermatophyta</taxon>
        <taxon>Magnoliopsida</taxon>
        <taxon>Ranunculales</taxon>
        <taxon>Circaeasteraceae</taxon>
        <taxon>Kingdonia</taxon>
    </lineage>
</organism>
<protein>
    <submittedName>
        <fullName evidence="2">Uncharacterized protein</fullName>
    </submittedName>
</protein>
<keyword evidence="3" id="KW-1185">Reference proteome</keyword>
<evidence type="ECO:0000256" key="1">
    <source>
        <dbReference type="SAM" id="MobiDB-lite"/>
    </source>
</evidence>
<sequence>MQNLTMSSAEEEYDGIDDEEEFESDEGEYYVSQMRFLSGKKQKITYEELNISTEPPPPLPQNYEPRDCQRLT</sequence>
<comment type="caution">
    <text evidence="2">The sequence shown here is derived from an EMBL/GenBank/DDBJ whole genome shotgun (WGS) entry which is preliminary data.</text>
</comment>
<dbReference type="Proteomes" id="UP000541444">
    <property type="component" value="Unassembled WGS sequence"/>
</dbReference>
<dbReference type="AlphaFoldDB" id="A0A7J7MKH7"/>
<dbReference type="EMBL" id="JACGCM010001428">
    <property type="protein sequence ID" value="KAF6155425.1"/>
    <property type="molecule type" value="Genomic_DNA"/>
</dbReference>
<evidence type="ECO:0000313" key="3">
    <source>
        <dbReference type="Proteomes" id="UP000541444"/>
    </source>
</evidence>
<gene>
    <name evidence="2" type="ORF">GIB67_019951</name>
</gene>
<evidence type="ECO:0000313" key="2">
    <source>
        <dbReference type="EMBL" id="KAF6155425.1"/>
    </source>
</evidence>
<reference evidence="2 3" key="1">
    <citation type="journal article" date="2020" name="IScience">
        <title>Genome Sequencing of the Endangered Kingdonia uniflora (Circaeasteraceae, Ranunculales) Reveals Potential Mechanisms of Evolutionary Specialization.</title>
        <authorList>
            <person name="Sun Y."/>
            <person name="Deng T."/>
            <person name="Zhang A."/>
            <person name="Moore M.J."/>
            <person name="Landis J.B."/>
            <person name="Lin N."/>
            <person name="Zhang H."/>
            <person name="Zhang X."/>
            <person name="Huang J."/>
            <person name="Zhang X."/>
            <person name="Sun H."/>
            <person name="Wang H."/>
        </authorList>
    </citation>
    <scope>NUCLEOTIDE SEQUENCE [LARGE SCALE GENOMIC DNA]</scope>
    <source>
        <strain evidence="2">TB1705</strain>
        <tissue evidence="2">Leaf</tissue>
    </source>
</reference>
<accession>A0A7J7MKH7</accession>
<proteinExistence type="predicted"/>
<name>A0A7J7MKH7_9MAGN</name>
<feature type="region of interest" description="Disordered" evidence="1">
    <location>
        <begin position="50"/>
        <end position="72"/>
    </location>
</feature>
<feature type="region of interest" description="Disordered" evidence="1">
    <location>
        <begin position="1"/>
        <end position="26"/>
    </location>
</feature>